<proteinExistence type="predicted"/>
<name>A0ABV0E7A9_9BURK</name>
<dbReference type="EMBL" id="JAYLVJ010000073">
    <property type="protein sequence ID" value="MEO1759294.1"/>
    <property type="molecule type" value="Genomic_DNA"/>
</dbReference>
<reference evidence="1 2" key="1">
    <citation type="submission" date="2024-01" db="EMBL/GenBank/DDBJ databases">
        <title>The diversity of rhizobia nodulating Mimosa spp. in eleven states of Brazil covering several biomes is determined by host plant, location, and edaphic factors.</title>
        <authorList>
            <person name="Rouws L."/>
            <person name="Barauna A."/>
            <person name="Beukes C."/>
            <person name="De Faria S.M."/>
            <person name="Gross E."/>
            <person name="Dos Reis Junior F.B."/>
            <person name="Simon M."/>
            <person name="Maluk M."/>
            <person name="Odee D.W."/>
            <person name="Kenicer G."/>
            <person name="Young J.P.W."/>
            <person name="Reis V.M."/>
            <person name="Zilli J."/>
            <person name="James E.K."/>
        </authorList>
    </citation>
    <scope>NUCLEOTIDE SEQUENCE [LARGE SCALE GENOMIC DNA]</scope>
    <source>
        <strain evidence="1 2">JHI1651</strain>
    </source>
</reference>
<dbReference type="RefSeq" id="WP_146174487.1">
    <property type="nucleotide sequence ID" value="NZ_JAKUCO010000070.1"/>
</dbReference>
<keyword evidence="2" id="KW-1185">Reference proteome</keyword>
<organism evidence="1 2">
    <name type="scientific">Paraburkholderia caribensis</name>
    <dbReference type="NCBI Taxonomy" id="75105"/>
    <lineage>
        <taxon>Bacteria</taxon>
        <taxon>Pseudomonadati</taxon>
        <taxon>Pseudomonadota</taxon>
        <taxon>Betaproteobacteria</taxon>
        <taxon>Burkholderiales</taxon>
        <taxon>Burkholderiaceae</taxon>
        <taxon>Paraburkholderia</taxon>
    </lineage>
</organism>
<evidence type="ECO:0000313" key="2">
    <source>
        <dbReference type="Proteomes" id="UP001462961"/>
    </source>
</evidence>
<comment type="caution">
    <text evidence="1">The sequence shown here is derived from an EMBL/GenBank/DDBJ whole genome shotgun (WGS) entry which is preliminary data.</text>
</comment>
<dbReference type="Proteomes" id="UP001462961">
    <property type="component" value="Unassembled WGS sequence"/>
</dbReference>
<sequence>MRVEHPFAMAEPETDATPVAPNNALAARVPAVPICTFPLVAIGDARINVSKTSPSVLSSGLAQSVEPIRIGLHDCRPLVGASRATAPFQNLARLGIPPMSLPASKVLSHRRTQILAFEADQMALRQQIKKPLTHGCPCTHATGRRASRDDARAPFEFMSVATSKTVIRLGADPLSRQ</sequence>
<gene>
    <name evidence="1" type="ORF">VOI32_35985</name>
</gene>
<accession>A0ABV0E7A9</accession>
<protein>
    <submittedName>
        <fullName evidence="1">Uncharacterized protein</fullName>
    </submittedName>
</protein>
<evidence type="ECO:0000313" key="1">
    <source>
        <dbReference type="EMBL" id="MEO1759294.1"/>
    </source>
</evidence>